<dbReference type="CDD" id="cd00397">
    <property type="entry name" value="DNA_BRE_C"/>
    <property type="match status" value="1"/>
</dbReference>
<dbReference type="GO" id="GO:0003677">
    <property type="term" value="F:DNA binding"/>
    <property type="evidence" value="ECO:0007669"/>
    <property type="project" value="UniProtKB-KW"/>
</dbReference>
<dbReference type="InterPro" id="IPR013762">
    <property type="entry name" value="Integrase-like_cat_sf"/>
</dbReference>
<dbReference type="Gene3D" id="1.10.443.10">
    <property type="entry name" value="Intergrase catalytic core"/>
    <property type="match status" value="1"/>
</dbReference>
<dbReference type="EMBL" id="AP019844">
    <property type="protein sequence ID" value="BBM56048.1"/>
    <property type="molecule type" value="Genomic_DNA"/>
</dbReference>
<evidence type="ECO:0000256" key="2">
    <source>
        <dbReference type="ARBA" id="ARBA00023125"/>
    </source>
</evidence>
<evidence type="ECO:0000259" key="4">
    <source>
        <dbReference type="PROSITE" id="PS51898"/>
    </source>
</evidence>
<dbReference type="Proteomes" id="UP000321944">
    <property type="component" value="Plasmid pJMUB3936p3"/>
</dbReference>
<dbReference type="PROSITE" id="PS51898">
    <property type="entry name" value="TYR_RECOMBINASE"/>
    <property type="match status" value="1"/>
</dbReference>
<proteinExistence type="inferred from homology"/>
<gene>
    <name evidence="5" type="ORF">JMUB3936_p3004</name>
</gene>
<dbReference type="RefSeq" id="WP_147004665.1">
    <property type="nucleotide sequence ID" value="NZ_AP019844.1"/>
</dbReference>
<dbReference type="OrthoDB" id="9766545at2"/>
<dbReference type="GO" id="GO:0015074">
    <property type="term" value="P:DNA integration"/>
    <property type="evidence" value="ECO:0007669"/>
    <property type="project" value="InterPro"/>
</dbReference>
<dbReference type="PANTHER" id="PTHR30349:SF41">
    <property type="entry name" value="INTEGRASE_RECOMBINASE PROTEIN MJ0367-RELATED"/>
    <property type="match status" value="1"/>
</dbReference>
<keyword evidence="2" id="KW-0238">DNA-binding</keyword>
<dbReference type="InterPro" id="IPR011010">
    <property type="entry name" value="DNA_brk_join_enz"/>
</dbReference>
<evidence type="ECO:0000256" key="1">
    <source>
        <dbReference type="ARBA" id="ARBA00008857"/>
    </source>
</evidence>
<dbReference type="PANTHER" id="PTHR30349">
    <property type="entry name" value="PHAGE INTEGRASE-RELATED"/>
    <property type="match status" value="1"/>
</dbReference>
<reference evidence="5 6" key="1">
    <citation type="submission" date="2019-07" db="EMBL/GenBank/DDBJ databases">
        <title>Complete Genome Sequence of Leptotrichia wadei Strain JMUB3936.</title>
        <authorList>
            <person name="Watanabe S."/>
            <person name="Cui L."/>
        </authorList>
    </citation>
    <scope>NUCLEOTIDE SEQUENCE [LARGE SCALE GENOMIC DNA]</scope>
    <source>
        <strain evidence="5 6">JMUB3936</strain>
        <plasmid evidence="6">pjmub3936p3 dna</plasmid>
    </source>
</reference>
<organism evidence="5 6">
    <name type="scientific">Leptotrichia wadei</name>
    <dbReference type="NCBI Taxonomy" id="157687"/>
    <lineage>
        <taxon>Bacteria</taxon>
        <taxon>Fusobacteriati</taxon>
        <taxon>Fusobacteriota</taxon>
        <taxon>Fusobacteriia</taxon>
        <taxon>Fusobacteriales</taxon>
        <taxon>Leptotrichiaceae</taxon>
        <taxon>Leptotrichia</taxon>
    </lineage>
</organism>
<dbReference type="Pfam" id="PF00589">
    <property type="entry name" value="Phage_integrase"/>
    <property type="match status" value="1"/>
</dbReference>
<keyword evidence="3" id="KW-0233">DNA recombination</keyword>
<feature type="domain" description="Tyr recombinase" evidence="4">
    <location>
        <begin position="34"/>
        <end position="225"/>
    </location>
</feature>
<protein>
    <submittedName>
        <fullName evidence="5">Tyrosine recombinase</fullName>
    </submittedName>
</protein>
<evidence type="ECO:0000313" key="5">
    <source>
        <dbReference type="EMBL" id="BBM56048.1"/>
    </source>
</evidence>
<evidence type="ECO:0000256" key="3">
    <source>
        <dbReference type="ARBA" id="ARBA00023172"/>
    </source>
</evidence>
<dbReference type="SUPFAM" id="SSF56349">
    <property type="entry name" value="DNA breaking-rejoining enzymes"/>
    <property type="match status" value="1"/>
</dbReference>
<sequence length="229" mass="26522">MENEIIVLGNNDEIFAEAEIVEVKEFFDEKKTKKKIKYLSEDEFLHLKRVLDETENLELKAIIMLQYALALRVNEVLQLRFSDITMRTDRKTAKNYYIVNASNSKQKSEINKTKELRISNEVAMLVMTVLNKYQLKKNDFICRTGKGKVMTERNYNKYLKKIFAIAGLSKDKAHSHVFRHSRAIHLLNAGLNLAQVKKVLGHISILNTMIYTNYSNYDINKALADVDGN</sequence>
<comment type="similarity">
    <text evidence="1">Belongs to the 'phage' integrase family.</text>
</comment>
<keyword evidence="5" id="KW-0614">Plasmid</keyword>
<dbReference type="InterPro" id="IPR050090">
    <property type="entry name" value="Tyrosine_recombinase_XerCD"/>
</dbReference>
<name>A0A510KWF5_9FUSO</name>
<evidence type="ECO:0000313" key="6">
    <source>
        <dbReference type="Proteomes" id="UP000321944"/>
    </source>
</evidence>
<dbReference type="AlphaFoldDB" id="A0A510KWF5"/>
<dbReference type="GO" id="GO:0006310">
    <property type="term" value="P:DNA recombination"/>
    <property type="evidence" value="ECO:0007669"/>
    <property type="project" value="UniProtKB-KW"/>
</dbReference>
<accession>A0A510KWF5</accession>
<dbReference type="InterPro" id="IPR002104">
    <property type="entry name" value="Integrase_catalytic"/>
</dbReference>
<geneLocation type="plasmid" evidence="6">
    <name>pjmub3936p3 dna</name>
</geneLocation>